<dbReference type="EMBL" id="OZ004255">
    <property type="protein sequence ID" value="CAK7900602.1"/>
    <property type="molecule type" value="Genomic_DNA"/>
</dbReference>
<proteinExistence type="inferred from homology"/>
<protein>
    <submittedName>
        <fullName evidence="3">dTTP/UTP pyrophosphatase</fullName>
    </submittedName>
</protein>
<keyword evidence="4" id="KW-1185">Reference proteome</keyword>
<sequence length="210" mass="23249">MLNYSTYDKLKSYRFILASTSPRRKEILTDLGIANIEVIPSDFEENLPKTLAPADYVAGTAHGKIDAVYNQIKESPGSKIILASDTVVVNNGRIFEKPRNKEIQLATLQSFRENPIVSVMTAVVVYRLENGETSFLEESSVSETRLTFDTSISDEFLRAYVDSEEGLQAAGGFKVQGLGGLLWTELQGEYQAVVGLPFKGTFTLLEKVLQ</sequence>
<dbReference type="SUPFAM" id="SSF52972">
    <property type="entry name" value="ITPase-like"/>
    <property type="match status" value="1"/>
</dbReference>
<dbReference type="HAMAP" id="MF_00528">
    <property type="entry name" value="Maf"/>
    <property type="match status" value="1"/>
</dbReference>
<dbReference type="InterPro" id="IPR029001">
    <property type="entry name" value="ITPase-like_fam"/>
</dbReference>
<gene>
    <name evidence="3" type="ORF">CAAN4_C08086</name>
</gene>
<evidence type="ECO:0000313" key="3">
    <source>
        <dbReference type="EMBL" id="CAK7900602.1"/>
    </source>
</evidence>
<name>A0ABP0EDM4_9ASCO</name>
<keyword evidence="2" id="KW-0378">Hydrolase</keyword>
<comment type="cofactor">
    <cofactor evidence="1">
        <name>a divalent metal cation</name>
        <dbReference type="ChEBI" id="CHEBI:60240"/>
    </cofactor>
</comment>
<dbReference type="InterPro" id="IPR003697">
    <property type="entry name" value="Maf-like"/>
</dbReference>
<dbReference type="PANTHER" id="PTHR43213:SF5">
    <property type="entry name" value="BIFUNCTIONAL DTTP_UTP PYROPHOSPHATASE_METHYLTRANSFERASE PROTEIN-RELATED"/>
    <property type="match status" value="1"/>
</dbReference>
<accession>A0ABP0EDM4</accession>
<dbReference type="PANTHER" id="PTHR43213">
    <property type="entry name" value="BIFUNCTIONAL DTTP/UTP PYROPHOSPHATASE/METHYLTRANSFERASE PROTEIN-RELATED"/>
    <property type="match status" value="1"/>
</dbReference>
<dbReference type="Gene3D" id="3.90.950.10">
    <property type="match status" value="1"/>
</dbReference>
<dbReference type="Proteomes" id="UP001497600">
    <property type="component" value="Chromosome C"/>
</dbReference>
<dbReference type="Pfam" id="PF02545">
    <property type="entry name" value="Maf"/>
    <property type="match status" value="1"/>
</dbReference>
<evidence type="ECO:0000256" key="1">
    <source>
        <dbReference type="ARBA" id="ARBA00001968"/>
    </source>
</evidence>
<dbReference type="NCBIfam" id="TIGR00172">
    <property type="entry name" value="maf"/>
    <property type="match status" value="1"/>
</dbReference>
<evidence type="ECO:0000313" key="4">
    <source>
        <dbReference type="Proteomes" id="UP001497600"/>
    </source>
</evidence>
<dbReference type="CDD" id="cd00555">
    <property type="entry name" value="Maf"/>
    <property type="match status" value="1"/>
</dbReference>
<evidence type="ECO:0000256" key="2">
    <source>
        <dbReference type="ARBA" id="ARBA00022801"/>
    </source>
</evidence>
<organism evidence="3 4">
    <name type="scientific">[Candida] anglica</name>
    <dbReference type="NCBI Taxonomy" id="148631"/>
    <lineage>
        <taxon>Eukaryota</taxon>
        <taxon>Fungi</taxon>
        <taxon>Dikarya</taxon>
        <taxon>Ascomycota</taxon>
        <taxon>Saccharomycotina</taxon>
        <taxon>Pichiomycetes</taxon>
        <taxon>Debaryomycetaceae</taxon>
        <taxon>Kurtzmaniella</taxon>
    </lineage>
</organism>
<reference evidence="3 4" key="1">
    <citation type="submission" date="2024-01" db="EMBL/GenBank/DDBJ databases">
        <authorList>
            <consortium name="Genoscope - CEA"/>
            <person name="William W."/>
        </authorList>
    </citation>
    <scope>NUCLEOTIDE SEQUENCE [LARGE SCALE GENOMIC DNA]</scope>
    <source>
        <strain evidence="3 4">29B2s-10</strain>
    </source>
</reference>
<dbReference type="PIRSF" id="PIRSF006305">
    <property type="entry name" value="Maf"/>
    <property type="match status" value="1"/>
</dbReference>